<evidence type="ECO:0000256" key="4">
    <source>
        <dbReference type="ARBA" id="ARBA00022561"/>
    </source>
</evidence>
<dbReference type="GeneID" id="80539004"/>
<reference evidence="9" key="1">
    <citation type="journal article" date="2020" name="Virus Res.">
        <title>Identification and molecular characterization of a novel foveavirus from Rubus spp. in Turkey.</title>
        <authorList>
            <person name="Gazel M."/>
            <person name="Roumi V."/>
            <person name="Ordek K."/>
            <person name="Maclot F."/>
            <person name="Massart S."/>
            <person name="Caglayan K."/>
        </authorList>
    </citation>
    <scope>NUCLEOTIDE SEQUENCE</scope>
    <source>
        <strain evidence="9">E23</strain>
    </source>
</reference>
<sequence length="258" mass="27660">MASTGTPVITDAKVPAAGTGAQNVSTPVGSGGIAQGANNPKRETLRERLARRKAASKGGFGHIPDVKEPLSFDYEPETRAVVTADQRESIEALFKEIGVGPDNILKAAVDLCRQGVDVSTSPDSIFSGVSSAQGDVKRETLMTSVREVTSARAFCRYFARHVWNKMLEDDTPPANWAAKGFKEGNKFAAWDCFDYVMSPAVAQAHIKREPTAEEMAASIMGKEVFVFRQASKQGTQSLNVGEITGGKSGPKPKITIKQ</sequence>
<evidence type="ECO:0000259" key="8">
    <source>
        <dbReference type="Pfam" id="PF00286"/>
    </source>
</evidence>
<feature type="domain" description="Potexviruses and carlaviruses coat protein" evidence="8">
    <location>
        <begin position="81"/>
        <end position="214"/>
    </location>
</feature>
<evidence type="ECO:0000256" key="7">
    <source>
        <dbReference type="SAM" id="MobiDB-lite"/>
    </source>
</evidence>
<keyword evidence="5" id="KW-0946">Virion</keyword>
<dbReference type="RefSeq" id="YP_010800403.1">
    <property type="nucleotide sequence ID" value="NC_076865.1"/>
</dbReference>
<dbReference type="GO" id="GO:0005198">
    <property type="term" value="F:structural molecule activity"/>
    <property type="evidence" value="ECO:0007669"/>
    <property type="project" value="InterPro"/>
</dbReference>
<evidence type="ECO:0000256" key="2">
    <source>
        <dbReference type="ARBA" id="ARBA00018091"/>
    </source>
</evidence>
<feature type="region of interest" description="Disordered" evidence="7">
    <location>
        <begin position="1"/>
        <end position="41"/>
    </location>
</feature>
<evidence type="ECO:0000256" key="3">
    <source>
        <dbReference type="ARBA" id="ARBA00022497"/>
    </source>
</evidence>
<name>A0AAE7G3T8_9VIRU</name>
<evidence type="ECO:0000256" key="6">
    <source>
        <dbReference type="ARBA" id="ARBA00031336"/>
    </source>
</evidence>
<keyword evidence="10" id="KW-1185">Reference proteome</keyword>
<dbReference type="KEGG" id="vg:80539004"/>
<proteinExistence type="predicted"/>
<protein>
    <recommendedName>
        <fullName evidence="2">Capsid protein</fullName>
    </recommendedName>
    <alternativeName>
        <fullName evidence="6">Coat protein</fullName>
    </alternativeName>
</protein>
<evidence type="ECO:0000313" key="9">
    <source>
        <dbReference type="EMBL" id="QLI58029.1"/>
    </source>
</evidence>
<comment type="subcellular location">
    <subcellularLocation>
        <location evidence="1">Virion</location>
    </subcellularLocation>
</comment>
<evidence type="ECO:0000313" key="10">
    <source>
        <dbReference type="Proteomes" id="UP000831008"/>
    </source>
</evidence>
<feature type="region of interest" description="Disordered" evidence="7">
    <location>
        <begin position="239"/>
        <end position="258"/>
    </location>
</feature>
<dbReference type="Pfam" id="PF00286">
    <property type="entry name" value="Flexi_CP"/>
    <property type="match status" value="1"/>
</dbReference>
<dbReference type="InterPro" id="IPR000052">
    <property type="entry name" value="Pltvir_coat"/>
</dbReference>
<evidence type="ECO:0000256" key="1">
    <source>
        <dbReference type="ARBA" id="ARBA00004328"/>
    </source>
</evidence>
<dbReference type="EMBL" id="MN944023">
    <property type="protein sequence ID" value="QLI58029.1"/>
    <property type="molecule type" value="Genomic_RNA"/>
</dbReference>
<keyword evidence="3" id="KW-1139">Helical capsid protein</keyword>
<reference evidence="9" key="2">
    <citation type="submission" date="2020-01" db="EMBL/GenBank/DDBJ databases">
        <authorList>
            <person name="Roumi V."/>
            <person name="Gazel M."/>
            <person name="Caglayan K."/>
            <person name="Massart S."/>
        </authorList>
    </citation>
    <scope>NUCLEOTIDE SEQUENCE</scope>
    <source>
        <strain evidence="9">E23</strain>
    </source>
</reference>
<organism evidence="9 10">
    <name type="scientific">Rubus virus 1</name>
    <dbReference type="NCBI Taxonomy" id="2754817"/>
    <lineage>
        <taxon>Viruses</taxon>
        <taxon>Riboviria</taxon>
        <taxon>Orthornavirae</taxon>
        <taxon>Kitrinoviricota</taxon>
        <taxon>Alsuviricetes</taxon>
        <taxon>Tymovirales</taxon>
        <taxon>Betaflexiviridae</taxon>
        <taxon>Quinvirinae</taxon>
        <taxon>Foveavirus</taxon>
        <taxon>Foveavirus unirubi</taxon>
        <taxon>Foveavirus RuV1</taxon>
    </lineage>
</organism>
<accession>A0AAE7G3T8</accession>
<dbReference type="GO" id="GO:0019029">
    <property type="term" value="C:helical viral capsid"/>
    <property type="evidence" value="ECO:0007669"/>
    <property type="project" value="UniProtKB-KW"/>
</dbReference>
<dbReference type="PRINTS" id="PR00232">
    <property type="entry name" value="POTXCARLCOAT"/>
</dbReference>
<evidence type="ECO:0000256" key="5">
    <source>
        <dbReference type="ARBA" id="ARBA00022844"/>
    </source>
</evidence>
<keyword evidence="4 9" id="KW-0167">Capsid protein</keyword>
<dbReference type="Proteomes" id="UP000831008">
    <property type="component" value="Segment"/>
</dbReference>